<protein>
    <recommendedName>
        <fullName evidence="11">Probable nicotinate-nucleotide adenylyltransferase</fullName>
        <ecNumber evidence="11">2.7.7.18</ecNumber>
    </recommendedName>
    <alternativeName>
        <fullName evidence="11">Deamido-NAD(+) diphosphorylase</fullName>
    </alternativeName>
    <alternativeName>
        <fullName evidence="11">Deamido-NAD(+) pyrophosphorylase</fullName>
    </alternativeName>
    <alternativeName>
        <fullName evidence="11">Nicotinate mononucleotide adenylyltransferase</fullName>
        <shortName evidence="11">NaMN adenylyltransferase</shortName>
    </alternativeName>
</protein>
<dbReference type="InterPro" id="IPR005248">
    <property type="entry name" value="NadD/NMNAT"/>
</dbReference>
<dbReference type="NCBIfam" id="TIGR00125">
    <property type="entry name" value="cyt_tran_rel"/>
    <property type="match status" value="1"/>
</dbReference>
<dbReference type="OrthoDB" id="5295945at2"/>
<keyword evidence="6 11" id="KW-0548">Nucleotidyltransferase</keyword>
<reference evidence="13 14" key="1">
    <citation type="submission" date="2019-02" db="EMBL/GenBank/DDBJ databases">
        <title>Deep-cultivation of Planctomycetes and their phenomic and genomic characterization uncovers novel biology.</title>
        <authorList>
            <person name="Wiegand S."/>
            <person name="Jogler M."/>
            <person name="Boedeker C."/>
            <person name="Pinto D."/>
            <person name="Vollmers J."/>
            <person name="Rivas-Marin E."/>
            <person name="Kohn T."/>
            <person name="Peeters S.H."/>
            <person name="Heuer A."/>
            <person name="Rast P."/>
            <person name="Oberbeckmann S."/>
            <person name="Bunk B."/>
            <person name="Jeske O."/>
            <person name="Meyerdierks A."/>
            <person name="Storesund J.E."/>
            <person name="Kallscheuer N."/>
            <person name="Luecker S."/>
            <person name="Lage O.M."/>
            <person name="Pohl T."/>
            <person name="Merkel B.J."/>
            <person name="Hornburger P."/>
            <person name="Mueller R.-W."/>
            <person name="Bruemmer F."/>
            <person name="Labrenz M."/>
            <person name="Spormann A.M."/>
            <person name="Op Den Camp H."/>
            <person name="Overmann J."/>
            <person name="Amann R."/>
            <person name="Jetten M.S.M."/>
            <person name="Mascher T."/>
            <person name="Medema M.H."/>
            <person name="Devos D.P."/>
            <person name="Kaster A.-K."/>
            <person name="Ovreas L."/>
            <person name="Rohde M."/>
            <person name="Galperin M.Y."/>
            <person name="Jogler C."/>
        </authorList>
    </citation>
    <scope>NUCLEOTIDE SEQUENCE [LARGE SCALE GENOMIC DNA]</scope>
    <source>
        <strain evidence="13 14">Pla100</strain>
    </source>
</reference>
<dbReference type="Proteomes" id="UP000316213">
    <property type="component" value="Unassembled WGS sequence"/>
</dbReference>
<evidence type="ECO:0000256" key="2">
    <source>
        <dbReference type="ARBA" id="ARBA00005019"/>
    </source>
</evidence>
<keyword evidence="4 11" id="KW-0662">Pyridine nucleotide biosynthesis</keyword>
<evidence type="ECO:0000256" key="3">
    <source>
        <dbReference type="ARBA" id="ARBA00009014"/>
    </source>
</evidence>
<dbReference type="GO" id="GO:0009435">
    <property type="term" value="P:NAD+ biosynthetic process"/>
    <property type="evidence" value="ECO:0007669"/>
    <property type="project" value="UniProtKB-UniRule"/>
</dbReference>
<dbReference type="InterPro" id="IPR014729">
    <property type="entry name" value="Rossmann-like_a/b/a_fold"/>
</dbReference>
<evidence type="ECO:0000313" key="13">
    <source>
        <dbReference type="EMBL" id="TWT95555.1"/>
    </source>
</evidence>
<dbReference type="PANTHER" id="PTHR39321">
    <property type="entry name" value="NICOTINATE-NUCLEOTIDE ADENYLYLTRANSFERASE-RELATED"/>
    <property type="match status" value="1"/>
</dbReference>
<dbReference type="SUPFAM" id="SSF52374">
    <property type="entry name" value="Nucleotidylyl transferase"/>
    <property type="match status" value="1"/>
</dbReference>
<dbReference type="CDD" id="cd02165">
    <property type="entry name" value="NMNAT"/>
    <property type="match status" value="1"/>
</dbReference>
<keyword evidence="14" id="KW-1185">Reference proteome</keyword>
<comment type="pathway">
    <text evidence="2 11">Cofactor biosynthesis; NAD(+) biosynthesis; deamido-NAD(+) from nicotinate D-ribonucleotide: step 1/1.</text>
</comment>
<sequence>MANNATDAELGNQPNKVTGQPNGIGIMGGSFDPVHLGHLWMGEAAREQLPIEHVRWFPAATSPLKPDGPVATNTQRWQMLRLALSGQTGHEIDPWELERDAVSYTVDTLEYLKVTFPGRALYLIVGGDSLASFDRWKQPARILELCTLCVVARGGHATLDYDVLKPFTTTDKISECQTNEIRMPLIEISSRQIRDNVRAGKSIRFQVPHPVEAYIRQERLFA</sequence>
<comment type="function">
    <text evidence="1 11">Catalyzes the reversible adenylation of nicotinate mononucleotide (NaMN) to nicotinic acid adenine dinucleotide (NaAD).</text>
</comment>
<gene>
    <name evidence="11 13" type="primary">nadD</name>
    <name evidence="13" type="ORF">Pla100_31960</name>
</gene>
<accession>A0A5C6A8B8</accession>
<feature type="domain" description="Cytidyltransferase-like" evidence="12">
    <location>
        <begin position="26"/>
        <end position="182"/>
    </location>
</feature>
<comment type="similarity">
    <text evidence="3 11">Belongs to the NadD family.</text>
</comment>
<evidence type="ECO:0000256" key="5">
    <source>
        <dbReference type="ARBA" id="ARBA00022679"/>
    </source>
</evidence>
<dbReference type="GO" id="GO:0005524">
    <property type="term" value="F:ATP binding"/>
    <property type="evidence" value="ECO:0007669"/>
    <property type="project" value="UniProtKB-KW"/>
</dbReference>
<evidence type="ECO:0000256" key="10">
    <source>
        <dbReference type="ARBA" id="ARBA00048721"/>
    </source>
</evidence>
<proteinExistence type="inferred from homology"/>
<dbReference type="EMBL" id="SJPM01000006">
    <property type="protein sequence ID" value="TWT95555.1"/>
    <property type="molecule type" value="Genomic_DNA"/>
</dbReference>
<evidence type="ECO:0000256" key="4">
    <source>
        <dbReference type="ARBA" id="ARBA00022642"/>
    </source>
</evidence>
<dbReference type="GO" id="GO:0004515">
    <property type="term" value="F:nicotinate-nucleotide adenylyltransferase activity"/>
    <property type="evidence" value="ECO:0007669"/>
    <property type="project" value="UniProtKB-UniRule"/>
</dbReference>
<evidence type="ECO:0000256" key="11">
    <source>
        <dbReference type="HAMAP-Rule" id="MF_00244"/>
    </source>
</evidence>
<keyword evidence="5 11" id="KW-0808">Transferase</keyword>
<dbReference type="NCBIfam" id="TIGR00482">
    <property type="entry name" value="nicotinate (nicotinamide) nucleotide adenylyltransferase"/>
    <property type="match status" value="1"/>
</dbReference>
<comment type="catalytic activity">
    <reaction evidence="10 11">
        <text>nicotinate beta-D-ribonucleotide + ATP + H(+) = deamido-NAD(+) + diphosphate</text>
        <dbReference type="Rhea" id="RHEA:22860"/>
        <dbReference type="ChEBI" id="CHEBI:15378"/>
        <dbReference type="ChEBI" id="CHEBI:30616"/>
        <dbReference type="ChEBI" id="CHEBI:33019"/>
        <dbReference type="ChEBI" id="CHEBI:57502"/>
        <dbReference type="ChEBI" id="CHEBI:58437"/>
        <dbReference type="EC" id="2.7.7.18"/>
    </reaction>
</comment>
<evidence type="ECO:0000259" key="12">
    <source>
        <dbReference type="Pfam" id="PF01467"/>
    </source>
</evidence>
<evidence type="ECO:0000256" key="7">
    <source>
        <dbReference type="ARBA" id="ARBA00022741"/>
    </source>
</evidence>
<comment type="caution">
    <text evidence="13">The sequence shown here is derived from an EMBL/GenBank/DDBJ whole genome shotgun (WGS) entry which is preliminary data.</text>
</comment>
<evidence type="ECO:0000256" key="1">
    <source>
        <dbReference type="ARBA" id="ARBA00002324"/>
    </source>
</evidence>
<dbReference type="Pfam" id="PF01467">
    <property type="entry name" value="CTP_transf_like"/>
    <property type="match status" value="1"/>
</dbReference>
<organism evidence="13 14">
    <name type="scientific">Neorhodopirellula pilleata</name>
    <dbReference type="NCBI Taxonomy" id="2714738"/>
    <lineage>
        <taxon>Bacteria</taxon>
        <taxon>Pseudomonadati</taxon>
        <taxon>Planctomycetota</taxon>
        <taxon>Planctomycetia</taxon>
        <taxon>Pirellulales</taxon>
        <taxon>Pirellulaceae</taxon>
        <taxon>Neorhodopirellula</taxon>
    </lineage>
</organism>
<keyword evidence="8 11" id="KW-0067">ATP-binding</keyword>
<evidence type="ECO:0000313" key="14">
    <source>
        <dbReference type="Proteomes" id="UP000316213"/>
    </source>
</evidence>
<dbReference type="Gene3D" id="3.40.50.620">
    <property type="entry name" value="HUPs"/>
    <property type="match status" value="1"/>
</dbReference>
<evidence type="ECO:0000256" key="9">
    <source>
        <dbReference type="ARBA" id="ARBA00023027"/>
    </source>
</evidence>
<dbReference type="PANTHER" id="PTHR39321:SF3">
    <property type="entry name" value="PHOSPHOPANTETHEINE ADENYLYLTRANSFERASE"/>
    <property type="match status" value="1"/>
</dbReference>
<dbReference type="HAMAP" id="MF_00244">
    <property type="entry name" value="NaMN_adenylyltr"/>
    <property type="match status" value="1"/>
</dbReference>
<name>A0A5C6A8B8_9BACT</name>
<dbReference type="EC" id="2.7.7.18" evidence="11"/>
<dbReference type="RefSeq" id="WP_146578613.1">
    <property type="nucleotide sequence ID" value="NZ_SJPM01000006.1"/>
</dbReference>
<evidence type="ECO:0000256" key="6">
    <source>
        <dbReference type="ARBA" id="ARBA00022695"/>
    </source>
</evidence>
<dbReference type="UniPathway" id="UPA00253">
    <property type="reaction ID" value="UER00332"/>
</dbReference>
<evidence type="ECO:0000256" key="8">
    <source>
        <dbReference type="ARBA" id="ARBA00022840"/>
    </source>
</evidence>
<keyword evidence="7 11" id="KW-0547">Nucleotide-binding</keyword>
<dbReference type="NCBIfam" id="NF000840">
    <property type="entry name" value="PRK00071.1-3"/>
    <property type="match status" value="1"/>
</dbReference>
<keyword evidence="9 11" id="KW-0520">NAD</keyword>
<dbReference type="AlphaFoldDB" id="A0A5C6A8B8"/>
<dbReference type="InterPro" id="IPR004821">
    <property type="entry name" value="Cyt_trans-like"/>
</dbReference>